<dbReference type="EMBL" id="CP026562">
    <property type="protein sequence ID" value="AVB21614.1"/>
    <property type="molecule type" value="Genomic_DNA"/>
</dbReference>
<organism evidence="1 2">
    <name type="scientific">Pseudomonas avellanae</name>
    <dbReference type="NCBI Taxonomy" id="46257"/>
    <lineage>
        <taxon>Bacteria</taxon>
        <taxon>Pseudomonadati</taxon>
        <taxon>Pseudomonadota</taxon>
        <taxon>Gammaproteobacteria</taxon>
        <taxon>Pseudomonadales</taxon>
        <taxon>Pseudomonadaceae</taxon>
        <taxon>Pseudomonas</taxon>
    </lineage>
</organism>
<accession>A0AAD0DY34</accession>
<sequence>MTEFSLSVYLVTCRPASASSRPLAKLLRSARFLISHKAKKRLLHNSKHKKIIASSDVKNSLSLWSWLND</sequence>
<dbReference type="Proteomes" id="UP000236903">
    <property type="component" value="Chromosome"/>
</dbReference>
<dbReference type="AlphaFoldDB" id="A0AAD0DY34"/>
<name>A0AAD0DY34_9PSED</name>
<reference evidence="1 2" key="1">
    <citation type="submission" date="2018-02" db="EMBL/GenBank/DDBJ databases">
        <title>Comparative genomics of Pseudomonas syringae.</title>
        <authorList>
            <person name="Hulin M.T."/>
        </authorList>
    </citation>
    <scope>NUCLEOTIDE SEQUENCE [LARGE SCALE GENOMIC DNA]</scope>
    <source>
        <strain evidence="1 2">R2leaf</strain>
    </source>
</reference>
<protein>
    <submittedName>
        <fullName evidence="1">Uncharacterized protein</fullName>
    </submittedName>
</protein>
<evidence type="ECO:0000313" key="1">
    <source>
        <dbReference type="EMBL" id="AVB21614.1"/>
    </source>
</evidence>
<proteinExistence type="predicted"/>
<dbReference type="KEGG" id="pavl:BKM03_22215"/>
<evidence type="ECO:0000313" key="2">
    <source>
        <dbReference type="Proteomes" id="UP000236903"/>
    </source>
</evidence>
<gene>
    <name evidence="1" type="ORF">BKM03_22215</name>
</gene>